<evidence type="ECO:0000313" key="1">
    <source>
        <dbReference type="EMBL" id="KAI0032533.1"/>
    </source>
</evidence>
<organism evidence="1 2">
    <name type="scientific">Vararia minispora EC-137</name>
    <dbReference type="NCBI Taxonomy" id="1314806"/>
    <lineage>
        <taxon>Eukaryota</taxon>
        <taxon>Fungi</taxon>
        <taxon>Dikarya</taxon>
        <taxon>Basidiomycota</taxon>
        <taxon>Agaricomycotina</taxon>
        <taxon>Agaricomycetes</taxon>
        <taxon>Russulales</taxon>
        <taxon>Lachnocladiaceae</taxon>
        <taxon>Vararia</taxon>
    </lineage>
</organism>
<gene>
    <name evidence="1" type="ORF">K488DRAFT_78430</name>
</gene>
<reference evidence="1" key="2">
    <citation type="journal article" date="2022" name="New Phytol.">
        <title>Evolutionary transition to the ectomycorrhizal habit in the genomes of a hyperdiverse lineage of mushroom-forming fungi.</title>
        <authorList>
            <person name="Looney B."/>
            <person name="Miyauchi S."/>
            <person name="Morin E."/>
            <person name="Drula E."/>
            <person name="Courty P.E."/>
            <person name="Kohler A."/>
            <person name="Kuo A."/>
            <person name="LaButti K."/>
            <person name="Pangilinan J."/>
            <person name="Lipzen A."/>
            <person name="Riley R."/>
            <person name="Andreopoulos W."/>
            <person name="He G."/>
            <person name="Johnson J."/>
            <person name="Nolan M."/>
            <person name="Tritt A."/>
            <person name="Barry K.W."/>
            <person name="Grigoriev I.V."/>
            <person name="Nagy L.G."/>
            <person name="Hibbett D."/>
            <person name="Henrissat B."/>
            <person name="Matheny P.B."/>
            <person name="Labbe J."/>
            <person name="Martin F.M."/>
        </authorList>
    </citation>
    <scope>NUCLEOTIDE SEQUENCE</scope>
    <source>
        <strain evidence="1">EC-137</strain>
    </source>
</reference>
<comment type="caution">
    <text evidence="1">The sequence shown here is derived from an EMBL/GenBank/DDBJ whole genome shotgun (WGS) entry which is preliminary data.</text>
</comment>
<sequence length="447" mass="49363">MKKQRNMILTVAIETELYDILGVSVTATEVEIKKAYRKKAKDLHPNPNDPKAIQNFQEMAAAYEILSDPHSRAAYDSMGIAGVDGRGEDGGPSMDDVFQQFFGAGAGSAHFGFDFGPGMEFGFDGARTRARDEVIPYEVTLEDLYNGKNVKMNMEKEVECPTCRGSGGKPGVKSKQCVKCEGKGSIFVQTAIGPGKLGTSRQKCQECDGRGEKIREKDRCKKCKGERTVKEKARQEIFVEKGMSHGQRIVLAGAGDQEPGLPPGDVIFLLKMQPHETFERSGNDLLTTVQITLSEALLGFDRILITHLDGRGIKVASPPNKVIKPQQTIILRGEGMPTYKTPDVKGDLYIILEIEMPSDHFMRSINITALQALLPPKRIDPVPEPVIVDSAHYEEADMAEVRERAFPASSDFFDHASRAQFGDGDDDDEDAWEDEDDDGEEPECRTQ</sequence>
<dbReference type="EMBL" id="MU273543">
    <property type="protein sequence ID" value="KAI0032533.1"/>
    <property type="molecule type" value="Genomic_DNA"/>
</dbReference>
<dbReference type="Proteomes" id="UP000814128">
    <property type="component" value="Unassembled WGS sequence"/>
</dbReference>
<keyword evidence="2" id="KW-1185">Reference proteome</keyword>
<accession>A0ACB8QL26</accession>
<evidence type="ECO:0000313" key="2">
    <source>
        <dbReference type="Proteomes" id="UP000814128"/>
    </source>
</evidence>
<protein>
    <submittedName>
        <fullName evidence="1">DnaJ-domain-containing protein</fullName>
    </submittedName>
</protein>
<name>A0ACB8QL26_9AGAM</name>
<proteinExistence type="predicted"/>
<reference evidence="1" key="1">
    <citation type="submission" date="2021-02" db="EMBL/GenBank/DDBJ databases">
        <authorList>
            <consortium name="DOE Joint Genome Institute"/>
            <person name="Ahrendt S."/>
            <person name="Looney B.P."/>
            <person name="Miyauchi S."/>
            <person name="Morin E."/>
            <person name="Drula E."/>
            <person name="Courty P.E."/>
            <person name="Chicoki N."/>
            <person name="Fauchery L."/>
            <person name="Kohler A."/>
            <person name="Kuo A."/>
            <person name="Labutti K."/>
            <person name="Pangilinan J."/>
            <person name="Lipzen A."/>
            <person name="Riley R."/>
            <person name="Andreopoulos W."/>
            <person name="He G."/>
            <person name="Johnson J."/>
            <person name="Barry K.W."/>
            <person name="Grigoriev I.V."/>
            <person name="Nagy L."/>
            <person name="Hibbett D."/>
            <person name="Henrissat B."/>
            <person name="Matheny P.B."/>
            <person name="Labbe J."/>
            <person name="Martin F."/>
        </authorList>
    </citation>
    <scope>NUCLEOTIDE SEQUENCE</scope>
    <source>
        <strain evidence="1">EC-137</strain>
    </source>
</reference>